<dbReference type="RefSeq" id="WP_006076253.1">
    <property type="nucleotide sequence ID" value="NZ_AOMD01000009.1"/>
</dbReference>
<accession>M0MS03</accession>
<dbReference type="STRING" id="1227455.C449_02245"/>
<feature type="domain" description="Calcineurin-like phosphoesterase" evidence="1">
    <location>
        <begin position="28"/>
        <end position="146"/>
    </location>
</feature>
<protein>
    <submittedName>
        <fullName evidence="2">Metallophosphoesterase</fullName>
    </submittedName>
</protein>
<dbReference type="InParanoid" id="M0MS03"/>
<dbReference type="InterPro" id="IPR029052">
    <property type="entry name" value="Metallo-depent_PP-like"/>
</dbReference>
<dbReference type="Proteomes" id="UP000011669">
    <property type="component" value="Unassembled WGS sequence"/>
</dbReference>
<dbReference type="PATRIC" id="fig|1227455.4.peg.458"/>
<dbReference type="EMBL" id="AOMD01000009">
    <property type="protein sequence ID" value="EMA47245.1"/>
    <property type="molecule type" value="Genomic_DNA"/>
</dbReference>
<sequence length="257" mass="27563">MARAESGRVEPVPGESVAVIEGDDERALCVADYHAGLEAGLGRQGVELPSQSRERREHLLSLLDTTGVDRVVFLGDLAHAIGGARGAERDELTTLFAALDGRASVTVVKGNHDGEIDSLADDVGIEIDVTPTDGTTFGDVGLSHGHTWPSQEVLECEVVCIGHEHPTVRLEDDVGGSRAERAWLRGRLAPEPFRDHHDEELAIDGELVVFPAFNDLSGGTWVNVPGQEFLAPFLPDGLAEGEAYLLDGTRLGTYRDV</sequence>
<dbReference type="AlphaFoldDB" id="M0MS03"/>
<dbReference type="CDD" id="cd07391">
    <property type="entry name" value="MPP_PF1019"/>
    <property type="match status" value="1"/>
</dbReference>
<evidence type="ECO:0000313" key="2">
    <source>
        <dbReference type="EMBL" id="EMA47245.1"/>
    </source>
</evidence>
<organism evidence="2 3">
    <name type="scientific">Halococcus saccharolyticus DSM 5350</name>
    <dbReference type="NCBI Taxonomy" id="1227455"/>
    <lineage>
        <taxon>Archaea</taxon>
        <taxon>Methanobacteriati</taxon>
        <taxon>Methanobacteriota</taxon>
        <taxon>Stenosarchaea group</taxon>
        <taxon>Halobacteria</taxon>
        <taxon>Halobacteriales</taxon>
        <taxon>Halococcaceae</taxon>
        <taxon>Halococcus</taxon>
    </lineage>
</organism>
<evidence type="ECO:0000313" key="3">
    <source>
        <dbReference type="Proteomes" id="UP000011669"/>
    </source>
</evidence>
<dbReference type="Gene3D" id="3.60.21.10">
    <property type="match status" value="1"/>
</dbReference>
<evidence type="ECO:0000259" key="1">
    <source>
        <dbReference type="Pfam" id="PF00149"/>
    </source>
</evidence>
<dbReference type="InterPro" id="IPR024173">
    <property type="entry name" value="Pesterase_MJ0037-like"/>
</dbReference>
<dbReference type="PANTHER" id="PTHR39323:SF1">
    <property type="entry name" value="BLR1149 PROTEIN"/>
    <property type="match status" value="1"/>
</dbReference>
<gene>
    <name evidence="2" type="ORF">C449_02245</name>
</gene>
<dbReference type="InterPro" id="IPR004843">
    <property type="entry name" value="Calcineurin-like_PHP"/>
</dbReference>
<dbReference type="PIRSF" id="PIRSF000887">
    <property type="entry name" value="Pesterase_MJ0037"/>
    <property type="match status" value="1"/>
</dbReference>
<keyword evidence="3" id="KW-1185">Reference proteome</keyword>
<dbReference type="SUPFAM" id="SSF56300">
    <property type="entry name" value="Metallo-dependent phosphatases"/>
    <property type="match status" value="1"/>
</dbReference>
<name>M0MS03_9EURY</name>
<dbReference type="OrthoDB" id="10013at2157"/>
<dbReference type="PANTHER" id="PTHR39323">
    <property type="entry name" value="BLR1149 PROTEIN"/>
    <property type="match status" value="1"/>
</dbReference>
<reference evidence="2 3" key="1">
    <citation type="journal article" date="2014" name="PLoS Genet.">
        <title>Phylogenetically driven sequencing of extremely halophilic archaea reveals strategies for static and dynamic osmo-response.</title>
        <authorList>
            <person name="Becker E.A."/>
            <person name="Seitzer P.M."/>
            <person name="Tritt A."/>
            <person name="Larsen D."/>
            <person name="Krusor M."/>
            <person name="Yao A.I."/>
            <person name="Wu D."/>
            <person name="Madern D."/>
            <person name="Eisen J.A."/>
            <person name="Darling A.E."/>
            <person name="Facciotti M.T."/>
        </authorList>
    </citation>
    <scope>NUCLEOTIDE SEQUENCE [LARGE SCALE GENOMIC DNA]</scope>
    <source>
        <strain evidence="2 3">DSM 5350</strain>
    </source>
</reference>
<proteinExistence type="predicted"/>
<dbReference type="Pfam" id="PF00149">
    <property type="entry name" value="Metallophos"/>
    <property type="match status" value="1"/>
</dbReference>
<comment type="caution">
    <text evidence="2">The sequence shown here is derived from an EMBL/GenBank/DDBJ whole genome shotgun (WGS) entry which is preliminary data.</text>
</comment>